<keyword evidence="2" id="KW-0808">Transferase</keyword>
<accession>A0A7H1NR02</accession>
<dbReference type="RefSeq" id="WP_203414555.1">
    <property type="nucleotide sequence ID" value="NZ_CP060244.1"/>
</dbReference>
<dbReference type="PROSITE" id="PS51186">
    <property type="entry name" value="GNAT"/>
    <property type="match status" value="1"/>
</dbReference>
<evidence type="ECO:0000313" key="2">
    <source>
        <dbReference type="EMBL" id="QNT78212.1"/>
    </source>
</evidence>
<dbReference type="SUPFAM" id="SSF55729">
    <property type="entry name" value="Acyl-CoA N-acyltransferases (Nat)"/>
    <property type="match status" value="1"/>
</dbReference>
<dbReference type="InterPro" id="IPR000182">
    <property type="entry name" value="GNAT_dom"/>
</dbReference>
<dbReference type="PANTHER" id="PTHR43792:SF1">
    <property type="entry name" value="N-ACETYLTRANSFERASE DOMAIN-CONTAINING PROTEIN"/>
    <property type="match status" value="1"/>
</dbReference>
<dbReference type="InterPro" id="IPR051531">
    <property type="entry name" value="N-acetyltransferase"/>
</dbReference>
<dbReference type="KEGG" id="ebla:JGUZn3_09820"/>
<gene>
    <name evidence="2" type="ORF">JGUZn3_09820</name>
</gene>
<dbReference type="Proteomes" id="UP000516349">
    <property type="component" value="Chromosome"/>
</dbReference>
<evidence type="ECO:0000313" key="3">
    <source>
        <dbReference type="Proteomes" id="UP000516349"/>
    </source>
</evidence>
<dbReference type="EMBL" id="CP060244">
    <property type="protein sequence ID" value="QNT78212.1"/>
    <property type="molecule type" value="Genomic_DNA"/>
</dbReference>
<dbReference type="Pfam" id="PF13302">
    <property type="entry name" value="Acetyltransf_3"/>
    <property type="match status" value="1"/>
</dbReference>
<name>A0A7H1NR02_9PROT</name>
<dbReference type="GO" id="GO:0016747">
    <property type="term" value="F:acyltransferase activity, transferring groups other than amino-acyl groups"/>
    <property type="evidence" value="ECO:0007669"/>
    <property type="project" value="InterPro"/>
</dbReference>
<evidence type="ECO:0000259" key="1">
    <source>
        <dbReference type="PROSITE" id="PS51186"/>
    </source>
</evidence>
<dbReference type="PANTHER" id="PTHR43792">
    <property type="entry name" value="GNAT FAMILY, PUTATIVE (AFU_ORTHOLOGUE AFUA_3G00765)-RELATED-RELATED"/>
    <property type="match status" value="1"/>
</dbReference>
<protein>
    <submittedName>
        <fullName evidence="2">Acetyltransferase (GNAT) domain protein</fullName>
    </submittedName>
</protein>
<proteinExistence type="predicted"/>
<organism evidence="2 3">
    <name type="scientific">Entomobacter blattae</name>
    <dbReference type="NCBI Taxonomy" id="2762277"/>
    <lineage>
        <taxon>Bacteria</taxon>
        <taxon>Pseudomonadati</taxon>
        <taxon>Pseudomonadota</taxon>
        <taxon>Alphaproteobacteria</taxon>
        <taxon>Acetobacterales</taxon>
        <taxon>Acetobacteraceae</taxon>
        <taxon>Entomobacter</taxon>
    </lineage>
</organism>
<feature type="domain" description="N-acetyltransferase" evidence="1">
    <location>
        <begin position="15"/>
        <end position="169"/>
    </location>
</feature>
<dbReference type="InterPro" id="IPR016181">
    <property type="entry name" value="Acyl_CoA_acyltransferase"/>
</dbReference>
<sequence>MVGSSSLYSIKTARLLLTPVNWQDMAHISQLKADAASFGQMLGGVRNRLEAEQDMAEDISFWAQHKVGIFTIWQQEQFVGITGLHQRPDGRGIGLRFALWAWARGKGYAREAASAALWFGHGQGIERIVAVARKENVASCTILGSIGMQLCNSFVRAGHIMQVYESDRSQAKQKILYP</sequence>
<keyword evidence="3" id="KW-1185">Reference proteome</keyword>
<dbReference type="Gene3D" id="3.40.630.30">
    <property type="match status" value="1"/>
</dbReference>
<reference evidence="2 3" key="1">
    <citation type="submission" date="2020-08" db="EMBL/GenBank/DDBJ databases">
        <title>Complete genome sequence of Entomobacter blattae G55GP.</title>
        <authorList>
            <person name="Poehlein A."/>
            <person name="Guzman J."/>
            <person name="Daniel R."/>
            <person name="Vilcinskas A."/>
        </authorList>
    </citation>
    <scope>NUCLEOTIDE SEQUENCE [LARGE SCALE GENOMIC DNA]</scope>
    <source>
        <strain evidence="2 3">G55GP</strain>
    </source>
</reference>
<dbReference type="AlphaFoldDB" id="A0A7H1NR02"/>